<dbReference type="RefSeq" id="WP_066378887.1">
    <property type="nucleotide sequence ID" value="NZ_LTAZ01000001.1"/>
</dbReference>
<dbReference type="OrthoDB" id="372118at2157"/>
<dbReference type="GO" id="GO:0032259">
    <property type="term" value="P:methylation"/>
    <property type="evidence" value="ECO:0007669"/>
    <property type="project" value="UniProtKB-KW"/>
</dbReference>
<keyword evidence="4" id="KW-1185">Reference proteome</keyword>
<dbReference type="CDD" id="cd06445">
    <property type="entry name" value="ATase"/>
    <property type="match status" value="1"/>
</dbReference>
<accession>A0A151AJK3</accession>
<dbReference type="Pfam" id="PF01035">
    <property type="entry name" value="DNA_binding_1"/>
    <property type="match status" value="1"/>
</dbReference>
<protein>
    <submittedName>
        <fullName evidence="3">Methylated-DNA--protein-cysteine methyltransferase</fullName>
        <ecNumber evidence="3">2.1.1.63</ecNumber>
    </submittedName>
</protein>
<keyword evidence="3" id="KW-0489">Methyltransferase</keyword>
<dbReference type="Proteomes" id="UP000075321">
    <property type="component" value="Unassembled WGS sequence"/>
</dbReference>
<organism evidence="3 4">
    <name type="scientific">Halalkalicoccus paucihalophilus</name>
    <dbReference type="NCBI Taxonomy" id="1008153"/>
    <lineage>
        <taxon>Archaea</taxon>
        <taxon>Methanobacteriati</taxon>
        <taxon>Methanobacteriota</taxon>
        <taxon>Stenosarchaea group</taxon>
        <taxon>Halobacteria</taxon>
        <taxon>Halobacteriales</taxon>
        <taxon>Halococcaceae</taxon>
        <taxon>Halalkalicoccus</taxon>
    </lineage>
</organism>
<keyword evidence="1" id="KW-0227">DNA damage</keyword>
<proteinExistence type="predicted"/>
<dbReference type="InterPro" id="IPR036388">
    <property type="entry name" value="WH-like_DNA-bd_sf"/>
</dbReference>
<dbReference type="SUPFAM" id="SSF46767">
    <property type="entry name" value="Methylated DNA-protein cysteine methyltransferase, C-terminal domain"/>
    <property type="match status" value="1"/>
</dbReference>
<dbReference type="InterPro" id="IPR036217">
    <property type="entry name" value="MethylDNA_cys_MeTrfase_DNAb"/>
</dbReference>
<dbReference type="PATRIC" id="fig|1008153.3.peg.417"/>
<dbReference type="InterPro" id="IPR014048">
    <property type="entry name" value="MethylDNA_cys_MeTrfase_DNA-bd"/>
</dbReference>
<dbReference type="Gene3D" id="1.10.10.10">
    <property type="entry name" value="Winged helix-like DNA-binding domain superfamily/Winged helix DNA-binding domain"/>
    <property type="match status" value="1"/>
</dbReference>
<dbReference type="GO" id="GO:0006281">
    <property type="term" value="P:DNA repair"/>
    <property type="evidence" value="ECO:0007669"/>
    <property type="project" value="InterPro"/>
</dbReference>
<dbReference type="EC" id="2.1.1.63" evidence="3"/>
<evidence type="ECO:0000256" key="1">
    <source>
        <dbReference type="ARBA" id="ARBA00022763"/>
    </source>
</evidence>
<dbReference type="GO" id="GO:0003908">
    <property type="term" value="F:methylated-DNA-[protein]-cysteine S-methyltransferase activity"/>
    <property type="evidence" value="ECO:0007669"/>
    <property type="project" value="UniProtKB-EC"/>
</dbReference>
<keyword evidence="3" id="KW-0808">Transferase</keyword>
<comment type="caution">
    <text evidence="3">The sequence shown here is derived from an EMBL/GenBank/DDBJ whole genome shotgun (WGS) entry which is preliminary data.</text>
</comment>
<feature type="domain" description="Methylated-DNA-[protein]-cysteine S-methyltransferase DNA binding" evidence="2">
    <location>
        <begin position="76"/>
        <end position="134"/>
    </location>
</feature>
<dbReference type="EMBL" id="LTAZ01000001">
    <property type="protein sequence ID" value="KYH27745.1"/>
    <property type="molecule type" value="Genomic_DNA"/>
</dbReference>
<dbReference type="AlphaFoldDB" id="A0A151AJK3"/>
<evidence type="ECO:0000313" key="3">
    <source>
        <dbReference type="EMBL" id="KYH27745.1"/>
    </source>
</evidence>
<evidence type="ECO:0000313" key="4">
    <source>
        <dbReference type="Proteomes" id="UP000075321"/>
    </source>
</evidence>
<gene>
    <name evidence="3" type="primary">ogt</name>
    <name evidence="3" type="ORF">HAPAU_04130</name>
</gene>
<evidence type="ECO:0000259" key="2">
    <source>
        <dbReference type="Pfam" id="PF01035"/>
    </source>
</evidence>
<name>A0A151AJK3_9EURY</name>
<reference evidence="3 4" key="1">
    <citation type="submission" date="2016-02" db="EMBL/GenBank/DDBJ databases">
        <title>Genome sequence of Halalkalicoccus paucihalophilus DSM 24557.</title>
        <authorList>
            <person name="Poehlein A."/>
            <person name="Daniel R."/>
        </authorList>
    </citation>
    <scope>NUCLEOTIDE SEQUENCE [LARGE SCALE GENOMIC DNA]</scope>
    <source>
        <strain evidence="3 4">DSM 24557</strain>
    </source>
</reference>
<sequence length="153" mass="16721">MDASDTGIYARELDGLDRTVQIGVASGRVISLSFPEEPSEETTRGHELLDRIERVLRGESDDFADVPIALTVPTDHRAVLERVREIPYGETSDVATLVRTAPGLDPEGDEGVVRAALEANPVPILIPDHRVLDGPSALPTGFERRLREIESSR</sequence>